<accession>A0ABU0HW73</accession>
<evidence type="ECO:0000256" key="2">
    <source>
        <dbReference type="SAM" id="MobiDB-lite"/>
    </source>
</evidence>
<organism evidence="3 4">
    <name type="scientific">Methylobacterium aerolatum</name>
    <dbReference type="NCBI Taxonomy" id="418708"/>
    <lineage>
        <taxon>Bacteria</taxon>
        <taxon>Pseudomonadati</taxon>
        <taxon>Pseudomonadota</taxon>
        <taxon>Alphaproteobacteria</taxon>
        <taxon>Hyphomicrobiales</taxon>
        <taxon>Methylobacteriaceae</taxon>
        <taxon>Methylobacterium</taxon>
    </lineage>
</organism>
<gene>
    <name evidence="3" type="ORF">QO012_001069</name>
</gene>
<feature type="coiled-coil region" evidence="1">
    <location>
        <begin position="105"/>
        <end position="177"/>
    </location>
</feature>
<dbReference type="Proteomes" id="UP001231124">
    <property type="component" value="Unassembled WGS sequence"/>
</dbReference>
<evidence type="ECO:0000313" key="3">
    <source>
        <dbReference type="EMBL" id="MDQ0446580.1"/>
    </source>
</evidence>
<name>A0ABU0HW73_9HYPH</name>
<reference evidence="3 4" key="1">
    <citation type="submission" date="2023-07" db="EMBL/GenBank/DDBJ databases">
        <title>Genomic Encyclopedia of Type Strains, Phase IV (KMG-IV): sequencing the most valuable type-strain genomes for metagenomic binning, comparative biology and taxonomic classification.</title>
        <authorList>
            <person name="Goeker M."/>
        </authorList>
    </citation>
    <scope>NUCLEOTIDE SEQUENCE [LARGE SCALE GENOMIC DNA]</scope>
    <source>
        <strain evidence="3 4">DSM 19013</strain>
    </source>
</reference>
<proteinExistence type="predicted"/>
<dbReference type="EMBL" id="JAUSVP010000002">
    <property type="protein sequence ID" value="MDQ0446580.1"/>
    <property type="molecule type" value="Genomic_DNA"/>
</dbReference>
<comment type="caution">
    <text evidence="3">The sequence shown here is derived from an EMBL/GenBank/DDBJ whole genome shotgun (WGS) entry which is preliminary data.</text>
</comment>
<keyword evidence="4" id="KW-1185">Reference proteome</keyword>
<feature type="compositionally biased region" description="Basic and acidic residues" evidence="2">
    <location>
        <begin position="45"/>
        <end position="54"/>
    </location>
</feature>
<dbReference type="RefSeq" id="WP_238201061.1">
    <property type="nucleotide sequence ID" value="NZ_BPQE01000002.1"/>
</dbReference>
<keyword evidence="1" id="KW-0175">Coiled coil</keyword>
<protein>
    <submittedName>
        <fullName evidence="3">Multidrug efflux pump subunit AcrA (Membrane-fusion protein)</fullName>
    </submittedName>
</protein>
<evidence type="ECO:0000256" key="1">
    <source>
        <dbReference type="SAM" id="Coils"/>
    </source>
</evidence>
<feature type="region of interest" description="Disordered" evidence="2">
    <location>
        <begin position="1"/>
        <end position="71"/>
    </location>
</feature>
<evidence type="ECO:0000313" key="4">
    <source>
        <dbReference type="Proteomes" id="UP001231124"/>
    </source>
</evidence>
<sequence length="205" mass="23872">MSEPARSFAFPEEDGDGVPSPLRDWLSAMRQPSAPATEVPPHPLRQREARRDPPQDVSWGPRLVEPAEALEDTSDVSELMAENMMLKAKLQVELDRQDSLQAALADQIRELRQHIADEMRSLEELQAEQVAAKAEYDEFRAEREQIRRDRDTLRHERDRLADERDALRTEREAVFAEREMIREDRDLWRARAEALAQPIFQHAKR</sequence>